<dbReference type="SUPFAM" id="SSF54695">
    <property type="entry name" value="POZ domain"/>
    <property type="match status" value="1"/>
</dbReference>
<evidence type="ECO:0008006" key="3">
    <source>
        <dbReference type="Google" id="ProtNLM"/>
    </source>
</evidence>
<evidence type="ECO:0000313" key="1">
    <source>
        <dbReference type="EMBL" id="CAL1287980.1"/>
    </source>
</evidence>
<accession>A0AAV2AVD8</accession>
<dbReference type="Gene3D" id="3.30.710.10">
    <property type="entry name" value="Potassium Channel Kv1.1, Chain A"/>
    <property type="match status" value="1"/>
</dbReference>
<protein>
    <recommendedName>
        <fullName evidence="3">BTB domain-containing protein</fullName>
    </recommendedName>
</protein>
<name>A0AAV2AVD8_9ARAC</name>
<dbReference type="InterPro" id="IPR008974">
    <property type="entry name" value="TRAF-like"/>
</dbReference>
<organism evidence="1 2">
    <name type="scientific">Larinioides sclopetarius</name>
    <dbReference type="NCBI Taxonomy" id="280406"/>
    <lineage>
        <taxon>Eukaryota</taxon>
        <taxon>Metazoa</taxon>
        <taxon>Ecdysozoa</taxon>
        <taxon>Arthropoda</taxon>
        <taxon>Chelicerata</taxon>
        <taxon>Arachnida</taxon>
        <taxon>Araneae</taxon>
        <taxon>Araneomorphae</taxon>
        <taxon>Entelegynae</taxon>
        <taxon>Araneoidea</taxon>
        <taxon>Araneidae</taxon>
        <taxon>Larinioides</taxon>
    </lineage>
</organism>
<sequence length="612" mass="72787">MASLASNTSEDAIYETKDVQIENFSTANRCYRFKFEVKRKVLSQIFFVTVYPKEASSKSSEYLRIHLTRVKNDPNSEMRKNFLSWTLSIVDVNGKGRYYQTFVKEDSANIPYIIDVPDFLDLSVLEEQSDELLPCDVFTVRCELYCLSSVIPSYISRYTQSLSTSFINNFGRFRTDESDIKNRKSLWKEHWIKFDKTHPIEYDIARLFCLNLDMIMLILKCRKFNMDSDILKKHSEELSLVDATDEVRRTYLFSPLFKTYIRLKERLRKEINDPRPLSEDVQKKEDQYLEEMHSAFVRINNLIEISYGQFILHDFIESDLPLTDGISWSIEFQTPDEESPKPLKGGDESSYSAQNFKEIKKTYVNSDDKPQAKETEYLLMDSVFFKKNEMLNTFKPEYFRTRFKMDFEYFKLVIKYLFSDSKPYEDDDLLSQNQSKWTFFVETMDGITFTIPFENGKETLGSRMISYSPVFESMLRNPMQEHYHKRAKLFDVDCQTFINFLYHLQRTDLKVESFSHLRDLYVMADKFCVDKLKRMCAYGMRPYFNFQNIGDFEYLARRLTDKYLLELVDSYKAQNMETEVSAFLYDKVENVIDSEIVETQQIERESDFEFYQ</sequence>
<dbReference type="AlphaFoldDB" id="A0AAV2AVD8"/>
<dbReference type="Proteomes" id="UP001497382">
    <property type="component" value="Unassembled WGS sequence"/>
</dbReference>
<dbReference type="EMBL" id="CAXIEN010000224">
    <property type="protein sequence ID" value="CAL1287980.1"/>
    <property type="molecule type" value="Genomic_DNA"/>
</dbReference>
<proteinExistence type="predicted"/>
<dbReference type="Gene3D" id="2.60.210.10">
    <property type="entry name" value="Apoptosis, Tumor Necrosis Factor Receptor Associated Protein 2, Chain A"/>
    <property type="match status" value="1"/>
</dbReference>
<dbReference type="InterPro" id="IPR011333">
    <property type="entry name" value="SKP1/BTB/POZ_sf"/>
</dbReference>
<keyword evidence="2" id="KW-1185">Reference proteome</keyword>
<evidence type="ECO:0000313" key="2">
    <source>
        <dbReference type="Proteomes" id="UP001497382"/>
    </source>
</evidence>
<dbReference type="SUPFAM" id="SSF49599">
    <property type="entry name" value="TRAF domain-like"/>
    <property type="match status" value="1"/>
</dbReference>
<reference evidence="1 2" key="1">
    <citation type="submission" date="2024-04" db="EMBL/GenBank/DDBJ databases">
        <authorList>
            <person name="Rising A."/>
            <person name="Reimegard J."/>
            <person name="Sonavane S."/>
            <person name="Akerstrom W."/>
            <person name="Nylinder S."/>
            <person name="Hedman E."/>
            <person name="Kallberg Y."/>
        </authorList>
    </citation>
    <scope>NUCLEOTIDE SEQUENCE [LARGE SCALE GENOMIC DNA]</scope>
</reference>
<comment type="caution">
    <text evidence="1">The sequence shown here is derived from an EMBL/GenBank/DDBJ whole genome shotgun (WGS) entry which is preliminary data.</text>
</comment>
<gene>
    <name evidence="1" type="ORF">LARSCL_LOCUS15110</name>
</gene>